<organism evidence="2 3">
    <name type="scientific">Penicillium brasilianum</name>
    <dbReference type="NCBI Taxonomy" id="104259"/>
    <lineage>
        <taxon>Eukaryota</taxon>
        <taxon>Fungi</taxon>
        <taxon>Dikarya</taxon>
        <taxon>Ascomycota</taxon>
        <taxon>Pezizomycotina</taxon>
        <taxon>Eurotiomycetes</taxon>
        <taxon>Eurotiomycetidae</taxon>
        <taxon>Eurotiales</taxon>
        <taxon>Aspergillaceae</taxon>
        <taxon>Penicillium</taxon>
    </lineage>
</organism>
<dbReference type="InterPro" id="IPR046541">
    <property type="entry name" value="DUF6606"/>
</dbReference>
<name>A0A0F7U0U7_PENBI</name>
<gene>
    <name evidence="2" type="ORF">PMG11_11031</name>
</gene>
<accession>A0A0F7U0U7</accession>
<sequence length="323" mass="36636">MPISKNIFKYLFHHVILPPRLPQHYDEDELEVGCPPERSLHLFAQEALESFITETSPEEKEIWHIVVGMLQDWKEVDKRGSVCQDTLTHIISDLKSKGAAALYIRSHNCGWVAYYDKCNYKVIIDAFEASPIAMDVISAPGSLARQFPGVSVALPGGLLEDARFCKELSKSLTRLATEEVGEMMFKSHKAGIPVPEERDTTHPGLVTEGLMSQLLAFGESSTAPLFYKNTRDDVNWRSSRLPWRSSPHWFVLRVALHTVLLRALPNGEGQKRYNNFMLYFVAELGILSTLIRPSVPSDHLEIIRVKTCRRLLKLEGEAYEFVL</sequence>
<evidence type="ECO:0000259" key="1">
    <source>
        <dbReference type="Pfam" id="PF20255"/>
    </source>
</evidence>
<proteinExistence type="predicted"/>
<dbReference type="AlphaFoldDB" id="A0A0F7U0U7"/>
<protein>
    <recommendedName>
        <fullName evidence="1">DUF6606 domain-containing protein</fullName>
    </recommendedName>
</protein>
<dbReference type="OrthoDB" id="3182339at2759"/>
<dbReference type="Proteomes" id="UP000042958">
    <property type="component" value="Unassembled WGS sequence"/>
</dbReference>
<dbReference type="EMBL" id="CDHK01000017">
    <property type="protein sequence ID" value="CEJ62534.1"/>
    <property type="molecule type" value="Genomic_DNA"/>
</dbReference>
<dbReference type="Pfam" id="PF20255">
    <property type="entry name" value="DUF6606"/>
    <property type="match status" value="1"/>
</dbReference>
<reference evidence="3" key="1">
    <citation type="journal article" date="2015" name="Genome Announc.">
        <title>Draft genome sequence of the fungus Penicillium brasilianum MG11.</title>
        <authorList>
            <person name="Horn F."/>
            <person name="Linde J."/>
            <person name="Mattern D.J."/>
            <person name="Walther G."/>
            <person name="Guthke R."/>
            <person name="Brakhage A.A."/>
            <person name="Valiante V."/>
        </authorList>
    </citation>
    <scope>NUCLEOTIDE SEQUENCE [LARGE SCALE GENOMIC DNA]</scope>
    <source>
        <strain evidence="3">MG11</strain>
    </source>
</reference>
<feature type="domain" description="DUF6606" evidence="1">
    <location>
        <begin position="11"/>
        <end position="284"/>
    </location>
</feature>
<evidence type="ECO:0000313" key="2">
    <source>
        <dbReference type="EMBL" id="CEJ62534.1"/>
    </source>
</evidence>
<dbReference type="STRING" id="104259.A0A0F7U0U7"/>
<keyword evidence="3" id="KW-1185">Reference proteome</keyword>
<evidence type="ECO:0000313" key="3">
    <source>
        <dbReference type="Proteomes" id="UP000042958"/>
    </source>
</evidence>